<protein>
    <submittedName>
        <fullName evidence="1">Uncharacterized protein</fullName>
    </submittedName>
</protein>
<keyword evidence="2" id="KW-1185">Reference proteome</keyword>
<sequence>MDCSPFLNWNEELIDSAREQAVVFRSLVATLKSQPVLDNFLVTKAMNFLESVPLEDGEAADAFLGNLASLSDDSSTDFVQSIVVLVSSASQIITISAMKTLKSLLVTCSAKISYSLVKADLIPRLIIALNPLSLPFTEVEDIHINLMITITCSLWLSTQVQIAQLGIDDHDEQQAVHETVLKQVFVPSEKYIWHLCVNHFSIVDGKQSNWFMALIAILLEILPYYQPTMDFVLNMPVVLTIPSCLTMCSSQ</sequence>
<dbReference type="Proteomes" id="UP001281761">
    <property type="component" value="Unassembled WGS sequence"/>
</dbReference>
<comment type="caution">
    <text evidence="1">The sequence shown here is derived from an EMBL/GenBank/DDBJ whole genome shotgun (WGS) entry which is preliminary data.</text>
</comment>
<evidence type="ECO:0000313" key="1">
    <source>
        <dbReference type="EMBL" id="KAK2962022.1"/>
    </source>
</evidence>
<reference evidence="1 2" key="1">
    <citation type="journal article" date="2022" name="bioRxiv">
        <title>Genomics of Preaxostyla Flagellates Illuminates Evolutionary Transitions and the Path Towards Mitochondrial Loss.</title>
        <authorList>
            <person name="Novak L.V.F."/>
            <person name="Treitli S.C."/>
            <person name="Pyrih J."/>
            <person name="Halakuc P."/>
            <person name="Pipaliya S.V."/>
            <person name="Vacek V."/>
            <person name="Brzon O."/>
            <person name="Soukal P."/>
            <person name="Eme L."/>
            <person name="Dacks J.B."/>
            <person name="Karnkowska A."/>
            <person name="Elias M."/>
            <person name="Hampl V."/>
        </authorList>
    </citation>
    <scope>NUCLEOTIDE SEQUENCE [LARGE SCALE GENOMIC DNA]</scope>
    <source>
        <strain evidence="1">NAU3</strain>
        <tissue evidence="1">Gut</tissue>
    </source>
</reference>
<proteinExistence type="predicted"/>
<gene>
    <name evidence="1" type="ORF">BLNAU_3078</name>
</gene>
<accession>A0ABQ9YE25</accession>
<organism evidence="1 2">
    <name type="scientific">Blattamonas nauphoetae</name>
    <dbReference type="NCBI Taxonomy" id="2049346"/>
    <lineage>
        <taxon>Eukaryota</taxon>
        <taxon>Metamonada</taxon>
        <taxon>Preaxostyla</taxon>
        <taxon>Oxymonadida</taxon>
        <taxon>Blattamonas</taxon>
    </lineage>
</organism>
<dbReference type="EMBL" id="JARBJD010000013">
    <property type="protein sequence ID" value="KAK2962022.1"/>
    <property type="molecule type" value="Genomic_DNA"/>
</dbReference>
<evidence type="ECO:0000313" key="2">
    <source>
        <dbReference type="Proteomes" id="UP001281761"/>
    </source>
</evidence>
<name>A0ABQ9YE25_9EUKA</name>